<proteinExistence type="inferred from homology"/>
<dbReference type="SUPFAM" id="SSF144091">
    <property type="entry name" value="Rhomboid-like"/>
    <property type="match status" value="1"/>
</dbReference>
<evidence type="ECO:0000256" key="5">
    <source>
        <dbReference type="ARBA" id="ARBA00022989"/>
    </source>
</evidence>
<evidence type="ECO:0000256" key="4">
    <source>
        <dbReference type="ARBA" id="ARBA00022801"/>
    </source>
</evidence>
<comment type="subcellular location">
    <subcellularLocation>
        <location evidence="1">Membrane</location>
        <topology evidence="1">Multi-pass membrane protein</topology>
    </subcellularLocation>
</comment>
<dbReference type="OrthoDB" id="9813074at2"/>
<evidence type="ECO:0000256" key="2">
    <source>
        <dbReference type="ARBA" id="ARBA00009045"/>
    </source>
</evidence>
<keyword evidence="6 7" id="KW-0472">Membrane</keyword>
<feature type="transmembrane region" description="Helical" evidence="7">
    <location>
        <begin position="15"/>
        <end position="34"/>
    </location>
</feature>
<dbReference type="Gene3D" id="1.20.1540.10">
    <property type="entry name" value="Rhomboid-like"/>
    <property type="match status" value="1"/>
</dbReference>
<dbReference type="GO" id="GO:0016020">
    <property type="term" value="C:membrane"/>
    <property type="evidence" value="ECO:0007669"/>
    <property type="project" value="UniProtKB-SubCell"/>
</dbReference>
<dbReference type="InterPro" id="IPR035952">
    <property type="entry name" value="Rhomboid-like_sf"/>
</dbReference>
<reference evidence="9 10" key="1">
    <citation type="submission" date="2016-10" db="EMBL/GenBank/DDBJ databases">
        <authorList>
            <person name="de Groot N.N."/>
        </authorList>
    </citation>
    <scope>NUCLEOTIDE SEQUENCE [LARGE SCALE GENOMIC DNA]</scope>
    <source>
        <strain evidence="10">P4B,CCM 7963,CECT 7998,DSM 25260,IBRC-M 10614,KCTC 13821</strain>
    </source>
</reference>
<dbReference type="InterPro" id="IPR022764">
    <property type="entry name" value="Peptidase_S54_rhomboid_dom"/>
</dbReference>
<dbReference type="Pfam" id="PF01694">
    <property type="entry name" value="Rhomboid"/>
    <property type="match status" value="1"/>
</dbReference>
<comment type="similarity">
    <text evidence="2">Belongs to the peptidase S54 family.</text>
</comment>
<dbReference type="GO" id="GO:0004252">
    <property type="term" value="F:serine-type endopeptidase activity"/>
    <property type="evidence" value="ECO:0007669"/>
    <property type="project" value="InterPro"/>
</dbReference>
<dbReference type="PANTHER" id="PTHR43731:SF14">
    <property type="entry name" value="PRESENILIN-ASSOCIATED RHOMBOID-LIKE PROTEIN, MITOCHONDRIAL"/>
    <property type="match status" value="1"/>
</dbReference>
<feature type="transmembrane region" description="Helical" evidence="7">
    <location>
        <begin position="235"/>
        <end position="255"/>
    </location>
</feature>
<feature type="transmembrane region" description="Helical" evidence="7">
    <location>
        <begin position="156"/>
        <end position="174"/>
    </location>
</feature>
<dbReference type="PANTHER" id="PTHR43731">
    <property type="entry name" value="RHOMBOID PROTEASE"/>
    <property type="match status" value="1"/>
</dbReference>
<dbReference type="InterPro" id="IPR050925">
    <property type="entry name" value="Rhomboid_protease_S54"/>
</dbReference>
<evidence type="ECO:0000256" key="3">
    <source>
        <dbReference type="ARBA" id="ARBA00022692"/>
    </source>
</evidence>
<dbReference type="EMBL" id="FNDU01000005">
    <property type="protein sequence ID" value="SDI21683.1"/>
    <property type="molecule type" value="Genomic_DNA"/>
</dbReference>
<name>A0A1G8IS19_9BACI</name>
<dbReference type="STRING" id="930129.SAMN05216352_105317"/>
<evidence type="ECO:0000256" key="6">
    <source>
        <dbReference type="ARBA" id="ARBA00023136"/>
    </source>
</evidence>
<feature type="transmembrane region" description="Helical" evidence="7">
    <location>
        <begin position="126"/>
        <end position="144"/>
    </location>
</feature>
<keyword evidence="5 7" id="KW-1133">Transmembrane helix</keyword>
<dbReference type="RefSeq" id="WP_091584771.1">
    <property type="nucleotide sequence ID" value="NZ_FNDU01000005.1"/>
</dbReference>
<keyword evidence="10" id="KW-1185">Reference proteome</keyword>
<evidence type="ECO:0000256" key="1">
    <source>
        <dbReference type="ARBA" id="ARBA00004141"/>
    </source>
</evidence>
<accession>A0A1G8IS19</accession>
<feature type="domain" description="Peptidase S54 rhomboid" evidence="8">
    <location>
        <begin position="62"/>
        <end position="199"/>
    </location>
</feature>
<evidence type="ECO:0000256" key="7">
    <source>
        <dbReference type="SAM" id="Phobius"/>
    </source>
</evidence>
<dbReference type="AlphaFoldDB" id="A0A1G8IS19"/>
<keyword evidence="3 7" id="KW-0812">Transmembrane</keyword>
<gene>
    <name evidence="9" type="ORF">SAMN05216352_105317</name>
</gene>
<keyword evidence="4" id="KW-0378">Hydrolase</keyword>
<evidence type="ECO:0000313" key="10">
    <source>
        <dbReference type="Proteomes" id="UP000199017"/>
    </source>
</evidence>
<keyword evidence="9" id="KW-0645">Protease</keyword>
<organism evidence="9 10">
    <name type="scientific">Alteribacillus bidgolensis</name>
    <dbReference type="NCBI Taxonomy" id="930129"/>
    <lineage>
        <taxon>Bacteria</taxon>
        <taxon>Bacillati</taxon>
        <taxon>Bacillota</taxon>
        <taxon>Bacilli</taxon>
        <taxon>Bacillales</taxon>
        <taxon>Bacillaceae</taxon>
        <taxon>Alteribacillus</taxon>
    </lineage>
</organism>
<dbReference type="GO" id="GO:0006508">
    <property type="term" value="P:proteolysis"/>
    <property type="evidence" value="ECO:0007669"/>
    <property type="project" value="UniProtKB-KW"/>
</dbReference>
<evidence type="ECO:0000313" key="9">
    <source>
        <dbReference type="EMBL" id="SDI21683.1"/>
    </source>
</evidence>
<sequence>MFIRNETFYSFRKNYPIISGLIVIHFLLFLWINLSLWTNGLIPFGRTIMQWGVGNNGAVAAGEYWRLITPIFLHQGTGHVLFNSFSLILFGPALEKMLGKPKFITVYIATGILANIATFLLTGPFYTHLGASGAIFGLFGVYLYMVINRKDLIDAANAQIITVILVIGVIMTFINPGINIIAHLFGLIAGAVIAPLFLKKARPFYMHTFEPAKNREVTFNPNRWRKRRIIPTRTIFRLIGWIFLFLVIAGIISRLF</sequence>
<dbReference type="Proteomes" id="UP000199017">
    <property type="component" value="Unassembled WGS sequence"/>
</dbReference>
<feature type="transmembrane region" description="Helical" evidence="7">
    <location>
        <begin position="180"/>
        <end position="198"/>
    </location>
</feature>
<evidence type="ECO:0000259" key="8">
    <source>
        <dbReference type="Pfam" id="PF01694"/>
    </source>
</evidence>
<protein>
    <submittedName>
        <fullName evidence="9">Membrane associated serine protease, rhomboid family</fullName>
    </submittedName>
</protein>
<feature type="transmembrane region" description="Helical" evidence="7">
    <location>
        <begin position="103"/>
        <end position="120"/>
    </location>
</feature>